<gene>
    <name evidence="2" type="ORF">ALE3EI_0378</name>
</gene>
<keyword evidence="3" id="KW-1185">Reference proteome</keyword>
<evidence type="ECO:0000313" key="3">
    <source>
        <dbReference type="Proteomes" id="UP000515514"/>
    </source>
</evidence>
<dbReference type="Gene3D" id="2.60.40.3140">
    <property type="match status" value="1"/>
</dbReference>
<organism evidence="2 3">
    <name type="scientific">Constantimarinum furrinae</name>
    <dbReference type="NCBI Taxonomy" id="2562285"/>
    <lineage>
        <taxon>Bacteria</taxon>
        <taxon>Pseudomonadati</taxon>
        <taxon>Bacteroidota</taxon>
        <taxon>Flavobacteriia</taxon>
        <taxon>Flavobacteriales</taxon>
        <taxon>Flavobacteriaceae</taxon>
        <taxon>Altibacter/Constantimarinum group</taxon>
        <taxon>Constantimarinum</taxon>
    </lineage>
</organism>
<dbReference type="Gene3D" id="3.10.620.30">
    <property type="match status" value="1"/>
</dbReference>
<dbReference type="KEGG" id="alti:ALE3EI_0378"/>
<evidence type="ECO:0000259" key="1">
    <source>
        <dbReference type="Pfam" id="PF12969"/>
    </source>
</evidence>
<dbReference type="AlphaFoldDB" id="A0A7G8PRJ9"/>
<evidence type="ECO:0000313" key="2">
    <source>
        <dbReference type="EMBL" id="QNJ96965.1"/>
    </source>
</evidence>
<feature type="domain" description="DUF3857" evidence="1">
    <location>
        <begin position="62"/>
        <end position="214"/>
    </location>
</feature>
<dbReference type="SUPFAM" id="SSF54001">
    <property type="entry name" value="Cysteine proteinases"/>
    <property type="match status" value="1"/>
</dbReference>
<dbReference type="Gene3D" id="2.60.120.1130">
    <property type="match status" value="1"/>
</dbReference>
<dbReference type="RefSeq" id="WP_186990285.1">
    <property type="nucleotide sequence ID" value="NZ_CP052909.1"/>
</dbReference>
<dbReference type="EMBL" id="CP052909">
    <property type="protein sequence ID" value="QNJ96965.1"/>
    <property type="molecule type" value="Genomic_DNA"/>
</dbReference>
<protein>
    <recommendedName>
        <fullName evidence="1">DUF3857 domain-containing protein</fullName>
    </recommendedName>
</protein>
<dbReference type="InterPro" id="IPR038765">
    <property type="entry name" value="Papain-like_cys_pep_sf"/>
</dbReference>
<dbReference type="InterPro" id="IPR024618">
    <property type="entry name" value="DUF3857"/>
</dbReference>
<reference evidence="2 3" key="1">
    <citation type="submission" date="2020-04" db="EMBL/GenBank/DDBJ databases">
        <title>Genome sequence of Altibacter aquimarinus strain ALE3EI.</title>
        <authorList>
            <person name="Oh H.-M."/>
            <person name="Jang D."/>
        </authorList>
    </citation>
    <scope>NUCLEOTIDE SEQUENCE [LARGE SCALE GENOMIC DNA]</scope>
    <source>
        <strain evidence="2 3">ALE3EI</strain>
    </source>
</reference>
<proteinExistence type="predicted"/>
<dbReference type="Pfam" id="PF12969">
    <property type="entry name" value="DUF3857"/>
    <property type="match status" value="1"/>
</dbReference>
<dbReference type="Proteomes" id="UP000515514">
    <property type="component" value="Chromosome"/>
</dbReference>
<sequence>MIFRFRLSLIFLLFTFLVAAQEKYSVKAIPLELRQNANSVLISETIEVDISQPKKQHVLQTSVVTVFNKKGDNDIATYVSYADDSKIKEANIWIYDKDGKEIKRYKKRDFTDVTLSDGFSLFNSARVMYVNYTPVNYPYTMVFTYEFESETTAFLYGWNPLNDYASSTQKSEFRVKFDAENKPRYDAKNLEKFNITISENPGELIFKAENIKAIEYEEGAPSLSEIGPSLSIALDKFYLKGVYGEVKNWNQFGSWMDQNLLTGVRELPEGTVANIKNLIKDETTNEGKARKIYKYLQDKVRYVSIQIGIGGWKPMLASDVDKLSYGDCKALTNYTKALLEVAGVPSYYTIVYAGEEQRDIKKDFTALQGNHAILGVPDGDTITWLECTSQITPYGYNGTFTDDRDVLIITPEGGKIVRTKKYPTQENVRSLNASLQLKDDLKISGALEESSEGLQYERYYHLENEKQEDILQYYKERWGHLNNFNPSEIEFENDDVEVTFTEKMNFTATNYVSKAGSRLLLNPNIFNRVKSMPATNKNRSLPYKISRGQVYKDEIEITLPDEYKVESVMEAVEINESFGSYKASVSTSENNKIVYTREFIIEPGSYLGDEYQAYTDFMKTVIKKDRSKIVLSKKN</sequence>
<name>A0A7G8PRJ9_9FLAO</name>
<accession>A0A7G8PRJ9</accession>